<comment type="similarity">
    <text evidence="5 7">Belongs to the DEAD box helicase family.</text>
</comment>
<dbReference type="InterPro" id="IPR001650">
    <property type="entry name" value="Helicase_C-like"/>
</dbReference>
<evidence type="ECO:0000256" key="5">
    <source>
        <dbReference type="ARBA" id="ARBA00038437"/>
    </source>
</evidence>
<sequence length="401" mass="45467">MFQKSFNNHNRHFSGRHRFHFRKKNRQSNNGKSKKFLPESAYSRNSVAPIQNNTTEIKNQFSDFFIDKKLKENIALRGYITPTPIQDQAIQPILEGKDVIGIAETGSGKTAAFLIPLINKILHARQEKALIIVPTRELAVQINDDLKSLSRFLSVYSCLCIGGASINRQITDLRNNPSIVIGTPGRIKDLFNRRFLHLNSFKNIVLDEADRMVDIGFLPEIKLIISYLPKVRQSLFFSATVSSDVEEIINSFVISPVKIFVKSNETPVSISQDVIRVKGTENKISKLKELLRKEEFKKVLIFGRTKYGVDRLSKKLFLQGFSVASLHGNKSQNQRLRVLSQFRDNRVKILIATDIAARGLDIPDVSHVINFDEPATRTDYVHRIGRTGRAQKIGHALTFVG</sequence>
<dbReference type="Proteomes" id="UP000177354">
    <property type="component" value="Unassembled WGS sequence"/>
</dbReference>
<keyword evidence="2 7" id="KW-0378">Hydrolase</keyword>
<evidence type="ECO:0000256" key="3">
    <source>
        <dbReference type="ARBA" id="ARBA00022806"/>
    </source>
</evidence>
<dbReference type="InterPro" id="IPR050079">
    <property type="entry name" value="DEAD_box_RNA_helicase"/>
</dbReference>
<dbReference type="Pfam" id="PF00270">
    <property type="entry name" value="DEAD"/>
    <property type="match status" value="1"/>
</dbReference>
<dbReference type="InterPro" id="IPR014001">
    <property type="entry name" value="Helicase_ATP-bd"/>
</dbReference>
<dbReference type="Pfam" id="PF00271">
    <property type="entry name" value="Helicase_C"/>
    <property type="match status" value="1"/>
</dbReference>
<protein>
    <recommendedName>
        <fullName evidence="14">RNA helicase</fullName>
    </recommendedName>
</protein>
<dbReference type="PROSITE" id="PS00039">
    <property type="entry name" value="DEAD_ATP_HELICASE"/>
    <property type="match status" value="1"/>
</dbReference>
<dbReference type="PROSITE" id="PS51192">
    <property type="entry name" value="HELICASE_ATP_BIND_1"/>
    <property type="match status" value="1"/>
</dbReference>
<dbReference type="GO" id="GO:0005524">
    <property type="term" value="F:ATP binding"/>
    <property type="evidence" value="ECO:0007669"/>
    <property type="project" value="UniProtKB-KW"/>
</dbReference>
<evidence type="ECO:0008006" key="14">
    <source>
        <dbReference type="Google" id="ProtNLM"/>
    </source>
</evidence>
<dbReference type="GO" id="GO:0016787">
    <property type="term" value="F:hydrolase activity"/>
    <property type="evidence" value="ECO:0007669"/>
    <property type="project" value="UniProtKB-KW"/>
</dbReference>
<name>A0A1F5Z7V3_9BACT</name>
<dbReference type="GO" id="GO:0003676">
    <property type="term" value="F:nucleic acid binding"/>
    <property type="evidence" value="ECO:0007669"/>
    <property type="project" value="InterPro"/>
</dbReference>
<accession>A0A1F5Z7V3</accession>
<dbReference type="PANTHER" id="PTHR47959:SF13">
    <property type="entry name" value="ATP-DEPENDENT RNA HELICASE RHLE"/>
    <property type="match status" value="1"/>
</dbReference>
<dbReference type="AlphaFoldDB" id="A0A1F5Z7V3"/>
<dbReference type="PROSITE" id="PS51195">
    <property type="entry name" value="Q_MOTIF"/>
    <property type="match status" value="1"/>
</dbReference>
<evidence type="ECO:0000259" key="9">
    <source>
        <dbReference type="PROSITE" id="PS51192"/>
    </source>
</evidence>
<dbReference type="SMART" id="SM00487">
    <property type="entry name" value="DEXDc"/>
    <property type="match status" value="1"/>
</dbReference>
<evidence type="ECO:0000256" key="6">
    <source>
        <dbReference type="PROSITE-ProRule" id="PRU00552"/>
    </source>
</evidence>
<dbReference type="InterPro" id="IPR027417">
    <property type="entry name" value="P-loop_NTPase"/>
</dbReference>
<evidence type="ECO:0000313" key="13">
    <source>
        <dbReference type="Proteomes" id="UP000177354"/>
    </source>
</evidence>
<dbReference type="CDD" id="cd18787">
    <property type="entry name" value="SF2_C_DEAD"/>
    <property type="match status" value="1"/>
</dbReference>
<dbReference type="GO" id="GO:0003724">
    <property type="term" value="F:RNA helicase activity"/>
    <property type="evidence" value="ECO:0007669"/>
    <property type="project" value="InterPro"/>
</dbReference>
<proteinExistence type="inferred from homology"/>
<dbReference type="EMBL" id="MFJF01000005">
    <property type="protein sequence ID" value="OGG08212.1"/>
    <property type="molecule type" value="Genomic_DNA"/>
</dbReference>
<reference evidence="12 13" key="1">
    <citation type="journal article" date="2016" name="Nat. Commun.">
        <title>Thousands of microbial genomes shed light on interconnected biogeochemical processes in an aquifer system.</title>
        <authorList>
            <person name="Anantharaman K."/>
            <person name="Brown C.T."/>
            <person name="Hug L.A."/>
            <person name="Sharon I."/>
            <person name="Castelle C.J."/>
            <person name="Probst A.J."/>
            <person name="Thomas B.C."/>
            <person name="Singh A."/>
            <person name="Wilkins M.J."/>
            <person name="Karaoz U."/>
            <person name="Brodie E.L."/>
            <person name="Williams K.H."/>
            <person name="Hubbard S.S."/>
            <person name="Banfield J.F."/>
        </authorList>
    </citation>
    <scope>NUCLEOTIDE SEQUENCE [LARGE SCALE GENOMIC DNA]</scope>
</reference>
<feature type="region of interest" description="Disordered" evidence="8">
    <location>
        <begin position="1"/>
        <end position="38"/>
    </location>
</feature>
<dbReference type="PANTHER" id="PTHR47959">
    <property type="entry name" value="ATP-DEPENDENT RNA HELICASE RHLE-RELATED"/>
    <property type="match status" value="1"/>
</dbReference>
<evidence type="ECO:0000256" key="8">
    <source>
        <dbReference type="SAM" id="MobiDB-lite"/>
    </source>
</evidence>
<evidence type="ECO:0000256" key="2">
    <source>
        <dbReference type="ARBA" id="ARBA00022801"/>
    </source>
</evidence>
<gene>
    <name evidence="12" type="ORF">A2777_02395</name>
</gene>
<evidence type="ECO:0000259" key="11">
    <source>
        <dbReference type="PROSITE" id="PS51195"/>
    </source>
</evidence>
<feature type="short sequence motif" description="Q motif" evidence="6">
    <location>
        <begin position="59"/>
        <end position="87"/>
    </location>
</feature>
<organism evidence="12 13">
    <name type="scientific">Candidatus Gottesmanbacteria bacterium RIFCSPHIGHO2_01_FULL_40_15</name>
    <dbReference type="NCBI Taxonomy" id="1798376"/>
    <lineage>
        <taxon>Bacteria</taxon>
        <taxon>Candidatus Gottesmaniibacteriota</taxon>
    </lineage>
</organism>
<keyword evidence="4 7" id="KW-0067">ATP-binding</keyword>
<dbReference type="PROSITE" id="PS51194">
    <property type="entry name" value="HELICASE_CTER"/>
    <property type="match status" value="1"/>
</dbReference>
<evidence type="ECO:0000256" key="4">
    <source>
        <dbReference type="ARBA" id="ARBA00022840"/>
    </source>
</evidence>
<feature type="compositionally biased region" description="Basic residues" evidence="8">
    <location>
        <begin position="9"/>
        <end position="26"/>
    </location>
</feature>
<evidence type="ECO:0000256" key="1">
    <source>
        <dbReference type="ARBA" id="ARBA00022741"/>
    </source>
</evidence>
<comment type="caution">
    <text evidence="12">The sequence shown here is derived from an EMBL/GenBank/DDBJ whole genome shotgun (WGS) entry which is preliminary data.</text>
</comment>
<evidence type="ECO:0000259" key="10">
    <source>
        <dbReference type="PROSITE" id="PS51194"/>
    </source>
</evidence>
<feature type="domain" description="Helicase C-terminal" evidence="10">
    <location>
        <begin position="286"/>
        <end position="401"/>
    </location>
</feature>
<dbReference type="InterPro" id="IPR014014">
    <property type="entry name" value="RNA_helicase_DEAD_Q_motif"/>
</dbReference>
<dbReference type="CDD" id="cd00268">
    <property type="entry name" value="DEADc"/>
    <property type="match status" value="1"/>
</dbReference>
<dbReference type="InterPro" id="IPR011545">
    <property type="entry name" value="DEAD/DEAH_box_helicase_dom"/>
</dbReference>
<keyword evidence="1 7" id="KW-0547">Nucleotide-binding</keyword>
<dbReference type="InterPro" id="IPR044742">
    <property type="entry name" value="DEAD/DEAH_RhlB"/>
</dbReference>
<dbReference type="Gene3D" id="3.40.50.300">
    <property type="entry name" value="P-loop containing nucleotide triphosphate hydrolases"/>
    <property type="match status" value="2"/>
</dbReference>
<dbReference type="InterPro" id="IPR000629">
    <property type="entry name" value="RNA-helicase_DEAD-box_CS"/>
</dbReference>
<dbReference type="SMART" id="SM00490">
    <property type="entry name" value="HELICc"/>
    <property type="match status" value="1"/>
</dbReference>
<feature type="domain" description="DEAD-box RNA helicase Q" evidence="11">
    <location>
        <begin position="59"/>
        <end position="87"/>
    </location>
</feature>
<evidence type="ECO:0000256" key="7">
    <source>
        <dbReference type="RuleBase" id="RU000492"/>
    </source>
</evidence>
<feature type="domain" description="Helicase ATP-binding" evidence="9">
    <location>
        <begin position="90"/>
        <end position="259"/>
    </location>
</feature>
<dbReference type="SUPFAM" id="SSF52540">
    <property type="entry name" value="P-loop containing nucleoside triphosphate hydrolases"/>
    <property type="match status" value="1"/>
</dbReference>
<evidence type="ECO:0000313" key="12">
    <source>
        <dbReference type="EMBL" id="OGG08212.1"/>
    </source>
</evidence>
<keyword evidence="3 7" id="KW-0347">Helicase</keyword>
<dbReference type="GO" id="GO:0005829">
    <property type="term" value="C:cytosol"/>
    <property type="evidence" value="ECO:0007669"/>
    <property type="project" value="TreeGrafter"/>
</dbReference>